<dbReference type="SUPFAM" id="SSF52540">
    <property type="entry name" value="P-loop containing nucleoside triphosphate hydrolases"/>
    <property type="match status" value="1"/>
</dbReference>
<dbReference type="InterPro" id="IPR013496">
    <property type="entry name" value="CHP02680"/>
</dbReference>
<proteinExistence type="predicted"/>
<feature type="coiled-coil region" evidence="1">
    <location>
        <begin position="114"/>
        <end position="192"/>
    </location>
</feature>
<sequence length="775" mass="90152">MGILDALILPEQVAGKTSEQEQALQNLPVHDRVLKPAPQILAHTLADYLYPTPVEGSKVQAGDIENILLTILVADGQGESNTSLNTYGSYQIGALKGHAPLAESALYIGKEARRQLRLREIKKLEDERELLNQQVLEQVSLLQSLNQKSDKLEEEYQSFPSEQSMIEAWDIIYKARQKLEILEKDVQRKNEVLLKALEIWRNLKAQVKELSRTLTLPLDELSYGKAQAEISSYREGLTRIESLYQQVHSTRREQSAVQSHLENTAEAVDELRWEMNELRDQAQTCQALLIQVEQRLQDLGADEIRERIHNVIKRLNALPSEIETCIQQISTLQRDLKDYDQKMLENERDLTLATQLQQGWANVFQAEETLQTSFDHGLEDERNSSSQPNISTLASSPLPASHLARLIQTAEEIISVQDSKETKSLDRETLRERINEAFTREMGNLVEYRLTQNTLFETLDELKLPTEDSPELWLKLWEELRQKARRVQLMLEYDGKRVNPYYLRAQLEKNMALQRQLLNEKDRELYEEIIMNSVGRIIRGRIQRAEHWVEEMNRLMDERDTSSGLRFRIRWKPRTADHEDEIDTQDLVELLKSDPRLLKESDMSRITNHFRVKIERAKQQLEVKGFGESFHQIIKEMLDYRHWFEFRLLFQKEGQVWKELTDRAFFQFSGGEKAMAMYIPLFSAAYSRYSDARPDAPRIISLDEAFAGVDENNIRDMFDLLEKLGFNYIMNSQALWGDYDTVAHLAIAELVRPKNASYVTVIRYSWDGKVRRLMG</sequence>
<evidence type="ECO:0000313" key="2">
    <source>
        <dbReference type="EMBL" id="SPF38828.1"/>
    </source>
</evidence>
<feature type="coiled-coil region" evidence="1">
    <location>
        <begin position="322"/>
        <end position="349"/>
    </location>
</feature>
<dbReference type="EMBL" id="OMOF01000110">
    <property type="protein sequence ID" value="SPF38828.1"/>
    <property type="molecule type" value="Genomic_DNA"/>
</dbReference>
<evidence type="ECO:0008006" key="4">
    <source>
        <dbReference type="Google" id="ProtNLM"/>
    </source>
</evidence>
<gene>
    <name evidence="2" type="ORF">SBF1_1980002</name>
</gene>
<dbReference type="Proteomes" id="UP000238916">
    <property type="component" value="Unassembled WGS sequence"/>
</dbReference>
<dbReference type="Pfam" id="PF13558">
    <property type="entry name" value="SbcC_Walker_B"/>
    <property type="match status" value="1"/>
</dbReference>
<dbReference type="AlphaFoldDB" id="A0A2U3KGP6"/>
<organism evidence="2 3">
    <name type="scientific">Candidatus Desulfosporosinus infrequens</name>
    <dbReference type="NCBI Taxonomy" id="2043169"/>
    <lineage>
        <taxon>Bacteria</taxon>
        <taxon>Bacillati</taxon>
        <taxon>Bacillota</taxon>
        <taxon>Clostridia</taxon>
        <taxon>Eubacteriales</taxon>
        <taxon>Desulfitobacteriaceae</taxon>
        <taxon>Desulfosporosinus</taxon>
    </lineage>
</organism>
<feature type="coiled-coil region" evidence="1">
    <location>
        <begin position="261"/>
        <end position="295"/>
    </location>
</feature>
<dbReference type="NCBIfam" id="TIGR02680">
    <property type="entry name" value="TIGR02680 family protein"/>
    <property type="match status" value="1"/>
</dbReference>
<keyword evidence="1" id="KW-0175">Coiled coil</keyword>
<protein>
    <recommendedName>
        <fullName evidence="4">TIGR02680 family protein</fullName>
    </recommendedName>
</protein>
<accession>A0A2U3KGP6</accession>
<name>A0A2U3KGP6_9FIRM</name>
<dbReference type="Gene3D" id="3.40.50.300">
    <property type="entry name" value="P-loop containing nucleotide triphosphate hydrolases"/>
    <property type="match status" value="1"/>
</dbReference>
<reference evidence="3" key="1">
    <citation type="submission" date="2018-02" db="EMBL/GenBank/DDBJ databases">
        <authorList>
            <person name="Hausmann B."/>
        </authorList>
    </citation>
    <scope>NUCLEOTIDE SEQUENCE [LARGE SCALE GENOMIC DNA]</scope>
    <source>
        <strain evidence="3">Peat soil MAG SbF1</strain>
    </source>
</reference>
<dbReference type="InterPro" id="IPR027417">
    <property type="entry name" value="P-loop_NTPase"/>
</dbReference>
<evidence type="ECO:0000256" key="1">
    <source>
        <dbReference type="SAM" id="Coils"/>
    </source>
</evidence>
<evidence type="ECO:0000313" key="3">
    <source>
        <dbReference type="Proteomes" id="UP000238916"/>
    </source>
</evidence>